<gene>
    <name evidence="9" type="primary">cas1</name>
    <name evidence="10" type="ORF">CWM47_30810</name>
</gene>
<protein>
    <recommendedName>
        <fullName evidence="9">CRISPR-associated endonuclease Cas1</fullName>
        <ecNumber evidence="9">3.1.-.-</ecNumber>
    </recommendedName>
</protein>
<dbReference type="AlphaFoldDB" id="A0A2K8Z7K4"/>
<organism evidence="10 11">
    <name type="scientific">Spirosoma pollinicola</name>
    <dbReference type="NCBI Taxonomy" id="2057025"/>
    <lineage>
        <taxon>Bacteria</taxon>
        <taxon>Pseudomonadati</taxon>
        <taxon>Bacteroidota</taxon>
        <taxon>Cytophagia</taxon>
        <taxon>Cytophagales</taxon>
        <taxon>Cytophagaceae</taxon>
        <taxon>Spirosoma</taxon>
    </lineage>
</organism>
<dbReference type="NCBIfam" id="TIGR03641">
    <property type="entry name" value="cas1_HMARI"/>
    <property type="match status" value="1"/>
</dbReference>
<evidence type="ECO:0000256" key="2">
    <source>
        <dbReference type="ARBA" id="ARBA00022723"/>
    </source>
</evidence>
<comment type="cofactor">
    <cofactor evidence="9">
        <name>Mg(2+)</name>
        <dbReference type="ChEBI" id="CHEBI:18420"/>
    </cofactor>
    <cofactor evidence="9">
        <name>Mn(2+)</name>
        <dbReference type="ChEBI" id="CHEBI:29035"/>
    </cofactor>
</comment>
<feature type="binding site" evidence="9">
    <location>
        <position position="229"/>
    </location>
    <ligand>
        <name>Mn(2+)</name>
        <dbReference type="ChEBI" id="CHEBI:29035"/>
    </ligand>
</feature>
<evidence type="ECO:0000256" key="8">
    <source>
        <dbReference type="ARBA" id="ARBA00023211"/>
    </source>
</evidence>
<dbReference type="GO" id="GO:0051607">
    <property type="term" value="P:defense response to virus"/>
    <property type="evidence" value="ECO:0007669"/>
    <property type="project" value="UniProtKB-UniRule"/>
</dbReference>
<comment type="subunit">
    <text evidence="9">Homodimer, forms a heterotetramer with a Cas2 homodimer.</text>
</comment>
<evidence type="ECO:0000256" key="6">
    <source>
        <dbReference type="ARBA" id="ARBA00023118"/>
    </source>
</evidence>
<keyword evidence="2 9" id="KW-0479">Metal-binding</keyword>
<dbReference type="OrthoDB" id="9803119at2"/>
<dbReference type="HAMAP" id="MF_01470">
    <property type="entry name" value="Cas1"/>
    <property type="match status" value="1"/>
</dbReference>
<keyword evidence="8 9" id="KW-0464">Manganese</keyword>
<evidence type="ECO:0000256" key="5">
    <source>
        <dbReference type="ARBA" id="ARBA00022842"/>
    </source>
</evidence>
<dbReference type="Gene3D" id="1.20.120.920">
    <property type="entry name" value="CRISPR-associated endonuclease Cas1, C-terminal domain"/>
    <property type="match status" value="1"/>
</dbReference>
<dbReference type="Pfam" id="PF01867">
    <property type="entry name" value="Cas_Cas1"/>
    <property type="match status" value="1"/>
</dbReference>
<feature type="binding site" evidence="9">
    <location>
        <position position="244"/>
    </location>
    <ligand>
        <name>Mn(2+)</name>
        <dbReference type="ChEBI" id="CHEBI:29035"/>
    </ligand>
</feature>
<evidence type="ECO:0000256" key="7">
    <source>
        <dbReference type="ARBA" id="ARBA00023125"/>
    </source>
</evidence>
<dbReference type="GO" id="GO:0043571">
    <property type="term" value="P:maintenance of CRISPR repeat elements"/>
    <property type="evidence" value="ECO:0007669"/>
    <property type="project" value="UniProtKB-UniRule"/>
</dbReference>
<dbReference type="EMBL" id="CP025096">
    <property type="protein sequence ID" value="AUD05853.1"/>
    <property type="molecule type" value="Genomic_DNA"/>
</dbReference>
<keyword evidence="5 9" id="KW-0460">Magnesium</keyword>
<proteinExistence type="inferred from homology"/>
<dbReference type="RefSeq" id="WP_100992404.1">
    <property type="nucleotide sequence ID" value="NZ_CP025096.1"/>
</dbReference>
<keyword evidence="3 9" id="KW-0255">Endonuclease</keyword>
<dbReference type="Gene3D" id="3.100.10.20">
    <property type="entry name" value="CRISPR-associated endonuclease Cas1, N-terminal domain"/>
    <property type="match status" value="1"/>
</dbReference>
<sequence length="337" mass="39051">MKQPKYLFNAGRMSRKDNTLKFTPVDEAGVEEQPRYLPIEQVGDLYVFGSLDANSALYNFLGQEGIAVHFFNYYEHYTGSFMPREYLLAGKMQVDQTKHYMTAKKRIEIARRFVEGAANNILRVLKYYNNRDKVKDLTEAIVSIERLLVSVPTTTDVPMLMGIEGNIRQTYYGCFDAIVGQTFCMDGRSKRPPQNELNALISFGNMLCYTACLSTIYHTQLNPTISFLHEPGARRYSLALDLSEVFKPILVDRLIFRMINKRQLQPSDFRSEVGGCVLKDAARKRFVQGFDEQLKETIKHRALGRSVSYRHLMKLECYKLQKHLLGVEEYRPFKAWW</sequence>
<dbReference type="GO" id="GO:0003677">
    <property type="term" value="F:DNA binding"/>
    <property type="evidence" value="ECO:0007669"/>
    <property type="project" value="UniProtKB-KW"/>
</dbReference>
<dbReference type="Proteomes" id="UP000232883">
    <property type="component" value="Chromosome"/>
</dbReference>
<evidence type="ECO:0000313" key="10">
    <source>
        <dbReference type="EMBL" id="AUD05853.1"/>
    </source>
</evidence>
<keyword evidence="7 9" id="KW-0238">DNA-binding</keyword>
<dbReference type="PANTHER" id="PTHR43219:SF1">
    <property type="entry name" value="CRISPR-ASSOCIATED ENDONUCLEASE CAS1"/>
    <property type="match status" value="1"/>
</dbReference>
<evidence type="ECO:0000256" key="9">
    <source>
        <dbReference type="HAMAP-Rule" id="MF_01470"/>
    </source>
</evidence>
<keyword evidence="1 9" id="KW-0540">Nuclease</keyword>
<keyword evidence="11" id="KW-1185">Reference proteome</keyword>
<evidence type="ECO:0000256" key="3">
    <source>
        <dbReference type="ARBA" id="ARBA00022759"/>
    </source>
</evidence>
<dbReference type="GO" id="GO:0016787">
    <property type="term" value="F:hydrolase activity"/>
    <property type="evidence" value="ECO:0007669"/>
    <property type="project" value="UniProtKB-KW"/>
</dbReference>
<dbReference type="InterPro" id="IPR002729">
    <property type="entry name" value="CRISPR-assoc_Cas1"/>
</dbReference>
<name>A0A2K8Z7K4_9BACT</name>
<dbReference type="EC" id="3.1.-.-" evidence="9"/>
<keyword evidence="4 9" id="KW-0378">Hydrolase</keyword>
<dbReference type="CDD" id="cd09722">
    <property type="entry name" value="Cas1_I-B"/>
    <property type="match status" value="1"/>
</dbReference>
<dbReference type="GO" id="GO:0004520">
    <property type="term" value="F:DNA endonuclease activity"/>
    <property type="evidence" value="ECO:0007669"/>
    <property type="project" value="InterPro"/>
</dbReference>
<accession>A0A2K8Z7K4</accession>
<dbReference type="InterPro" id="IPR042211">
    <property type="entry name" value="CRISPR-assoc_Cas1_N"/>
</dbReference>
<comment type="function">
    <text evidence="9">CRISPR (clustered regularly interspaced short palindromic repeat), is an adaptive immune system that provides protection against mobile genetic elements (viruses, transposable elements and conjugative plasmids). CRISPR clusters contain spacers, sequences complementary to antecedent mobile elements, and target invading nucleic acids. CRISPR clusters are transcribed and processed into CRISPR RNA (crRNA). Acts as a dsDNA endonuclease. Involved in the integration of spacer DNA into the CRISPR cassette.</text>
</comment>
<evidence type="ECO:0000256" key="1">
    <source>
        <dbReference type="ARBA" id="ARBA00022722"/>
    </source>
</evidence>
<dbReference type="InterPro" id="IPR019858">
    <property type="entry name" value="CRISPR-assoc_Cas1_HMARI/TNEAP"/>
</dbReference>
<evidence type="ECO:0000313" key="11">
    <source>
        <dbReference type="Proteomes" id="UP000232883"/>
    </source>
</evidence>
<dbReference type="InterPro" id="IPR042206">
    <property type="entry name" value="CRISPR-assoc_Cas1_C"/>
</dbReference>
<dbReference type="KEGG" id="spir:CWM47_30810"/>
<reference evidence="10 11" key="1">
    <citation type="submission" date="2017-11" db="EMBL/GenBank/DDBJ databases">
        <title>Taxonomic description and genome sequences of Spirosoma HA7 sp. nov., isolated from pollen microhabitat of Corylus avellana.</title>
        <authorList>
            <person name="Ambika Manirajan B."/>
            <person name="Suarez C."/>
            <person name="Ratering S."/>
            <person name="Geissler-Plaum R."/>
            <person name="Cardinale M."/>
            <person name="Sylvia S."/>
        </authorList>
    </citation>
    <scope>NUCLEOTIDE SEQUENCE [LARGE SCALE GENOMIC DNA]</scope>
    <source>
        <strain evidence="10 11">HA7</strain>
    </source>
</reference>
<dbReference type="GO" id="GO:0046872">
    <property type="term" value="F:metal ion binding"/>
    <property type="evidence" value="ECO:0007669"/>
    <property type="project" value="UniProtKB-UniRule"/>
</dbReference>
<dbReference type="PANTHER" id="PTHR43219">
    <property type="entry name" value="CRISPR-ASSOCIATED ENDONUCLEASE CAS1"/>
    <property type="match status" value="1"/>
</dbReference>
<feature type="binding site" evidence="9">
    <location>
        <position position="164"/>
    </location>
    <ligand>
        <name>Mn(2+)</name>
        <dbReference type="ChEBI" id="CHEBI:29035"/>
    </ligand>
</feature>
<keyword evidence="6 9" id="KW-0051">Antiviral defense</keyword>
<evidence type="ECO:0000256" key="4">
    <source>
        <dbReference type="ARBA" id="ARBA00022801"/>
    </source>
</evidence>
<dbReference type="NCBIfam" id="TIGR00287">
    <property type="entry name" value="cas1"/>
    <property type="match status" value="1"/>
</dbReference>
<comment type="similarity">
    <text evidence="9">Belongs to the CRISPR-associated endonuclease Cas1 family.</text>
</comment>